<dbReference type="RefSeq" id="WP_386734487.1">
    <property type="nucleotide sequence ID" value="NZ_JBHRXI010000004.1"/>
</dbReference>
<proteinExistence type="predicted"/>
<dbReference type="Proteomes" id="UP001595629">
    <property type="component" value="Unassembled WGS sequence"/>
</dbReference>
<evidence type="ECO:0000313" key="2">
    <source>
        <dbReference type="Proteomes" id="UP001595629"/>
    </source>
</evidence>
<evidence type="ECO:0000313" key="1">
    <source>
        <dbReference type="EMBL" id="MFC3613318.1"/>
    </source>
</evidence>
<sequence length="103" mass="9899">MGRILIGIAGLVIGLIGGAVFGGALIGGAAAGIGIATGASAGICMTIKAAGEEGLLTPDEIDQILTRAAADAAALGGNEAPREIVGSADDCAAVLQRIRESAE</sequence>
<protein>
    <submittedName>
        <fullName evidence="1">Uncharacterized protein</fullName>
    </submittedName>
</protein>
<organism evidence="1 2">
    <name type="scientific">Lutimaribacter marinistellae</name>
    <dbReference type="NCBI Taxonomy" id="1820329"/>
    <lineage>
        <taxon>Bacteria</taxon>
        <taxon>Pseudomonadati</taxon>
        <taxon>Pseudomonadota</taxon>
        <taxon>Alphaproteobacteria</taxon>
        <taxon>Rhodobacterales</taxon>
        <taxon>Roseobacteraceae</taxon>
        <taxon>Lutimaribacter</taxon>
    </lineage>
</organism>
<dbReference type="EMBL" id="JBHRXI010000004">
    <property type="protein sequence ID" value="MFC3613318.1"/>
    <property type="molecule type" value="Genomic_DNA"/>
</dbReference>
<reference evidence="2" key="1">
    <citation type="journal article" date="2019" name="Int. J. Syst. Evol. Microbiol.">
        <title>The Global Catalogue of Microorganisms (GCM) 10K type strain sequencing project: providing services to taxonomists for standard genome sequencing and annotation.</title>
        <authorList>
            <consortium name="The Broad Institute Genomics Platform"/>
            <consortium name="The Broad Institute Genome Sequencing Center for Infectious Disease"/>
            <person name="Wu L."/>
            <person name="Ma J."/>
        </authorList>
    </citation>
    <scope>NUCLEOTIDE SEQUENCE [LARGE SCALE GENOMIC DNA]</scope>
    <source>
        <strain evidence="2">KCTC 42911</strain>
    </source>
</reference>
<name>A0ABV7TFU8_9RHOB</name>
<accession>A0ABV7TFU8</accession>
<gene>
    <name evidence="1" type="ORF">ACFORG_06055</name>
</gene>
<keyword evidence="2" id="KW-1185">Reference proteome</keyword>
<comment type="caution">
    <text evidence="1">The sequence shown here is derived from an EMBL/GenBank/DDBJ whole genome shotgun (WGS) entry which is preliminary data.</text>
</comment>